<dbReference type="CDD" id="cd00054">
    <property type="entry name" value="EGF_CA"/>
    <property type="match status" value="2"/>
</dbReference>
<dbReference type="SUPFAM" id="SSF57196">
    <property type="entry name" value="EGF/Laminin"/>
    <property type="match status" value="7"/>
</dbReference>
<dbReference type="GO" id="GO:0005509">
    <property type="term" value="F:calcium ion binding"/>
    <property type="evidence" value="ECO:0007669"/>
    <property type="project" value="InterPro"/>
</dbReference>
<evidence type="ECO:0000256" key="7">
    <source>
        <dbReference type="ARBA" id="ARBA00022837"/>
    </source>
</evidence>
<evidence type="ECO:0000313" key="15">
    <source>
        <dbReference type="EMBL" id="GFU48831.1"/>
    </source>
</evidence>
<evidence type="ECO:0000313" key="16">
    <source>
        <dbReference type="Proteomes" id="UP000887013"/>
    </source>
</evidence>
<dbReference type="InterPro" id="IPR051022">
    <property type="entry name" value="Notch_Cell-Fate_Det"/>
</dbReference>
<dbReference type="OrthoDB" id="9975987at2759"/>
<feature type="disulfide bond" evidence="12">
    <location>
        <begin position="192"/>
        <end position="201"/>
    </location>
</feature>
<dbReference type="Pfam" id="PF12661">
    <property type="entry name" value="hEGF"/>
    <property type="match status" value="1"/>
</dbReference>
<dbReference type="AlphaFoldDB" id="A0A8X6UTG2"/>
<evidence type="ECO:0000256" key="4">
    <source>
        <dbReference type="ARBA" id="ARBA00022692"/>
    </source>
</evidence>
<keyword evidence="3 12" id="KW-0245">EGF-like domain</keyword>
<dbReference type="PROSITE" id="PS01186">
    <property type="entry name" value="EGF_2"/>
    <property type="match status" value="4"/>
</dbReference>
<evidence type="ECO:0000256" key="8">
    <source>
        <dbReference type="ARBA" id="ARBA00022989"/>
    </source>
</evidence>
<evidence type="ECO:0000256" key="10">
    <source>
        <dbReference type="ARBA" id="ARBA00023157"/>
    </source>
</evidence>
<keyword evidence="9" id="KW-0472">Membrane</keyword>
<feature type="domain" description="EGF-like" evidence="14">
    <location>
        <begin position="167"/>
        <end position="202"/>
    </location>
</feature>
<evidence type="ECO:0000256" key="13">
    <source>
        <dbReference type="SAM" id="SignalP"/>
    </source>
</evidence>
<dbReference type="PROSITE" id="PS00010">
    <property type="entry name" value="ASX_HYDROXYL"/>
    <property type="match status" value="1"/>
</dbReference>
<reference evidence="15" key="1">
    <citation type="submission" date="2020-08" db="EMBL/GenBank/DDBJ databases">
        <title>Multicomponent nature underlies the extraordinary mechanical properties of spider dragline silk.</title>
        <authorList>
            <person name="Kono N."/>
            <person name="Nakamura H."/>
            <person name="Mori M."/>
            <person name="Yoshida Y."/>
            <person name="Ohtoshi R."/>
            <person name="Malay A.D."/>
            <person name="Moran D.A.P."/>
            <person name="Tomita M."/>
            <person name="Numata K."/>
            <person name="Arakawa K."/>
        </authorList>
    </citation>
    <scope>NUCLEOTIDE SEQUENCE</scope>
</reference>
<comment type="caution">
    <text evidence="12">Lacks conserved residue(s) required for the propagation of feature annotation.</text>
</comment>
<feature type="disulfide bond" evidence="12">
    <location>
        <begin position="267"/>
        <end position="276"/>
    </location>
</feature>
<dbReference type="InterPro" id="IPR000742">
    <property type="entry name" value="EGF"/>
</dbReference>
<keyword evidence="16" id="KW-1185">Reference proteome</keyword>
<name>A0A8X6UTG2_NEPPI</name>
<dbReference type="Pfam" id="PF00008">
    <property type="entry name" value="EGF"/>
    <property type="match status" value="6"/>
</dbReference>
<feature type="non-terminal residue" evidence="15">
    <location>
        <position position="1"/>
    </location>
</feature>
<evidence type="ECO:0000256" key="6">
    <source>
        <dbReference type="ARBA" id="ARBA00022737"/>
    </source>
</evidence>
<keyword evidence="5 13" id="KW-0732">Signal</keyword>
<dbReference type="InterPro" id="IPR000152">
    <property type="entry name" value="EGF-type_Asp/Asn_hydroxyl_site"/>
</dbReference>
<evidence type="ECO:0000256" key="9">
    <source>
        <dbReference type="ARBA" id="ARBA00023136"/>
    </source>
</evidence>
<dbReference type="FunFam" id="2.10.25.10:FF:000095">
    <property type="entry name" value="Notch, isoform B"/>
    <property type="match status" value="1"/>
</dbReference>
<dbReference type="InterPro" id="IPR013032">
    <property type="entry name" value="EGF-like_CS"/>
</dbReference>
<dbReference type="FunFam" id="2.10.25.10:FF:000321">
    <property type="entry name" value="Protein delta homolog 1"/>
    <property type="match status" value="1"/>
</dbReference>
<keyword evidence="7" id="KW-0106">Calcium</keyword>
<keyword evidence="10 12" id="KW-1015">Disulfide bond</keyword>
<evidence type="ECO:0000256" key="3">
    <source>
        <dbReference type="ARBA" id="ARBA00022536"/>
    </source>
</evidence>
<comment type="caution">
    <text evidence="15">The sequence shown here is derived from an EMBL/GenBank/DDBJ whole genome shotgun (WGS) entry which is preliminary data.</text>
</comment>
<proteinExistence type="predicted"/>
<feature type="domain" description="EGF-like" evidence="14">
    <location>
        <begin position="204"/>
        <end position="240"/>
    </location>
</feature>
<gene>
    <name evidence="15" type="ORF">NPIL_612963</name>
</gene>
<dbReference type="Proteomes" id="UP000887013">
    <property type="component" value="Unassembled WGS sequence"/>
</dbReference>
<feature type="disulfide bond" evidence="12">
    <location>
        <begin position="85"/>
        <end position="94"/>
    </location>
</feature>
<dbReference type="PANTHER" id="PTHR24049">
    <property type="entry name" value="CRUMBS FAMILY MEMBER"/>
    <property type="match status" value="1"/>
</dbReference>
<dbReference type="EMBL" id="BMAW01086799">
    <property type="protein sequence ID" value="GFU48831.1"/>
    <property type="molecule type" value="Genomic_DNA"/>
</dbReference>
<dbReference type="PROSITE" id="PS00022">
    <property type="entry name" value="EGF_1"/>
    <property type="match status" value="6"/>
</dbReference>
<dbReference type="GO" id="GO:0007154">
    <property type="term" value="P:cell communication"/>
    <property type="evidence" value="ECO:0007669"/>
    <property type="project" value="UniProtKB-ARBA"/>
</dbReference>
<dbReference type="GO" id="GO:0007157">
    <property type="term" value="P:heterophilic cell-cell adhesion via plasma membrane cell adhesion molecules"/>
    <property type="evidence" value="ECO:0007669"/>
    <property type="project" value="TreeGrafter"/>
</dbReference>
<comment type="subcellular location">
    <subcellularLocation>
        <location evidence="1">Cell membrane</location>
        <topology evidence="1">Single-pass type I membrane protein</topology>
    </subcellularLocation>
</comment>
<evidence type="ECO:0000259" key="14">
    <source>
        <dbReference type="PROSITE" id="PS50026"/>
    </source>
</evidence>
<dbReference type="GO" id="GO:0005886">
    <property type="term" value="C:plasma membrane"/>
    <property type="evidence" value="ECO:0007669"/>
    <property type="project" value="UniProtKB-SubCell"/>
</dbReference>
<accession>A0A8X6UTG2</accession>
<feature type="signal peptide" evidence="13">
    <location>
        <begin position="1"/>
        <end position="21"/>
    </location>
</feature>
<sequence length="445" mass="48182">MWDVKLFIFICVVFLTQFAHIRTDLNLRENYVDEETEDFPVDGNIHNSAGDIADDHSFQADPCTSKSCQNGGTCKVDKKTFKCECPFPYTGNKCEKKCKCDKGKCELKDGNTVCVCPPEFGLFTSSLCQACNCGKGVNCTFESTGWFSSKKTCICPKGYREVNEKCVGPCTENPCKNGGTCKDVKNGFECVCPSPYSGKICDTKADPCSLKPCKNGGTCTAKGSNFTCSCKSPYTGSKCEKVDPCASNPCQNGGTCKVVGSNFTCSCKSPFNGTKCENGTCKLDGQSYKCDCVKPFEGKNCEKGPCSSNPCQNKGTCKVDGPSYTCDCVKPFGGKNCEEGPCISNPCLNNGTCKVVGQSFKCDCKLPFKGEKCEMDPCHPNQCKNGGICSIRGNSFSCQCRGKYFGNQCERECGCENGKCRLTPSGEEVCDCLPEFGKYSDNFCK</sequence>
<dbReference type="FunFam" id="2.10.25.10:FF:000391">
    <property type="entry name" value="Weary, isoform C"/>
    <property type="match status" value="1"/>
</dbReference>
<feature type="domain" description="EGF-like" evidence="14">
    <location>
        <begin position="374"/>
        <end position="410"/>
    </location>
</feature>
<dbReference type="PROSITE" id="PS50026">
    <property type="entry name" value="EGF_3"/>
    <property type="match status" value="7"/>
</dbReference>
<dbReference type="PANTHER" id="PTHR24049:SF22">
    <property type="entry name" value="DROSOPHILA CRUMBS HOMOLOG"/>
    <property type="match status" value="1"/>
</dbReference>
<keyword evidence="2" id="KW-1003">Cell membrane</keyword>
<dbReference type="GO" id="GO:0045197">
    <property type="term" value="P:establishment or maintenance of epithelial cell apical/basal polarity"/>
    <property type="evidence" value="ECO:0007669"/>
    <property type="project" value="TreeGrafter"/>
</dbReference>
<dbReference type="GO" id="GO:0023052">
    <property type="term" value="P:signaling"/>
    <property type="evidence" value="ECO:0007669"/>
    <property type="project" value="UniProtKB-ARBA"/>
</dbReference>
<feature type="domain" description="EGF-like" evidence="14">
    <location>
        <begin position="302"/>
        <end position="338"/>
    </location>
</feature>
<keyword evidence="6" id="KW-0677">Repeat</keyword>
<dbReference type="SMART" id="SM00179">
    <property type="entry name" value="EGF_CA"/>
    <property type="match status" value="7"/>
</dbReference>
<protein>
    <recommendedName>
        <fullName evidence="14">EGF-like domain-containing protein</fullName>
    </recommendedName>
</protein>
<evidence type="ECO:0000256" key="1">
    <source>
        <dbReference type="ARBA" id="ARBA00004251"/>
    </source>
</evidence>
<keyword evidence="11" id="KW-0325">Glycoprotein</keyword>
<organism evidence="15 16">
    <name type="scientific">Nephila pilipes</name>
    <name type="common">Giant wood spider</name>
    <name type="synonym">Nephila maculata</name>
    <dbReference type="NCBI Taxonomy" id="299642"/>
    <lineage>
        <taxon>Eukaryota</taxon>
        <taxon>Metazoa</taxon>
        <taxon>Ecdysozoa</taxon>
        <taxon>Arthropoda</taxon>
        <taxon>Chelicerata</taxon>
        <taxon>Arachnida</taxon>
        <taxon>Araneae</taxon>
        <taxon>Araneomorphae</taxon>
        <taxon>Entelegynae</taxon>
        <taxon>Araneoidea</taxon>
        <taxon>Nephilidae</taxon>
        <taxon>Nephila</taxon>
    </lineage>
</organism>
<feature type="disulfide bond" evidence="12">
    <location>
        <begin position="230"/>
        <end position="239"/>
    </location>
</feature>
<feature type="chain" id="PRO_5036474618" description="EGF-like domain-containing protein" evidence="13">
    <location>
        <begin position="22"/>
        <end position="445"/>
    </location>
</feature>
<keyword evidence="8" id="KW-1133">Transmembrane helix</keyword>
<evidence type="ECO:0000256" key="5">
    <source>
        <dbReference type="ARBA" id="ARBA00022729"/>
    </source>
</evidence>
<feature type="domain" description="EGF-like" evidence="14">
    <location>
        <begin position="59"/>
        <end position="95"/>
    </location>
</feature>
<keyword evidence="4" id="KW-0812">Transmembrane</keyword>
<evidence type="ECO:0000256" key="11">
    <source>
        <dbReference type="ARBA" id="ARBA00023180"/>
    </source>
</evidence>
<dbReference type="Gene3D" id="2.10.25.10">
    <property type="entry name" value="Laminin"/>
    <property type="match status" value="8"/>
</dbReference>
<dbReference type="InterPro" id="IPR001881">
    <property type="entry name" value="EGF-like_Ca-bd_dom"/>
</dbReference>
<evidence type="ECO:0000256" key="12">
    <source>
        <dbReference type="PROSITE-ProRule" id="PRU00076"/>
    </source>
</evidence>
<dbReference type="SMART" id="SM00181">
    <property type="entry name" value="EGF"/>
    <property type="match status" value="9"/>
</dbReference>
<evidence type="ECO:0000256" key="2">
    <source>
        <dbReference type="ARBA" id="ARBA00022475"/>
    </source>
</evidence>
<feature type="domain" description="EGF-like" evidence="14">
    <location>
        <begin position="241"/>
        <end position="277"/>
    </location>
</feature>
<dbReference type="GO" id="GO:0032991">
    <property type="term" value="C:protein-containing complex"/>
    <property type="evidence" value="ECO:0007669"/>
    <property type="project" value="TreeGrafter"/>
</dbReference>
<feature type="domain" description="EGF-like" evidence="14">
    <location>
        <begin position="339"/>
        <end position="371"/>
    </location>
</feature>
<feature type="disulfide bond" evidence="12">
    <location>
        <begin position="400"/>
        <end position="409"/>
    </location>
</feature>
<feature type="disulfide bond" evidence="12">
    <location>
        <begin position="328"/>
        <end position="337"/>
    </location>
</feature>